<dbReference type="PANTHER" id="PTHR12225:SF0">
    <property type="entry name" value="PROTEASOMAL UBIQUITIN RECEPTOR ADRM1"/>
    <property type="match status" value="1"/>
</dbReference>
<name>A0A409VHV4_9AGAR</name>
<keyword evidence="5" id="KW-0539">Nucleus</keyword>
<evidence type="ECO:0000313" key="10">
    <source>
        <dbReference type="Proteomes" id="UP000284706"/>
    </source>
</evidence>
<feature type="domain" description="DEUBAD" evidence="7">
    <location>
        <begin position="183"/>
        <end position="291"/>
    </location>
</feature>
<dbReference type="CDD" id="cd13314">
    <property type="entry name" value="PH_Rpn13"/>
    <property type="match status" value="1"/>
</dbReference>
<dbReference type="Pfam" id="PF16550">
    <property type="entry name" value="RPN13_C"/>
    <property type="match status" value="1"/>
</dbReference>
<evidence type="ECO:0000256" key="3">
    <source>
        <dbReference type="ARBA" id="ARBA00022490"/>
    </source>
</evidence>
<reference evidence="9 10" key="1">
    <citation type="journal article" date="2018" name="Evol. Lett.">
        <title>Horizontal gene cluster transfer increased hallucinogenic mushroom diversity.</title>
        <authorList>
            <person name="Reynolds H.T."/>
            <person name="Vijayakumar V."/>
            <person name="Gluck-Thaler E."/>
            <person name="Korotkin H.B."/>
            <person name="Matheny P.B."/>
            <person name="Slot J.C."/>
        </authorList>
    </citation>
    <scope>NUCLEOTIDE SEQUENCE [LARGE SCALE GENOMIC DNA]</scope>
    <source>
        <strain evidence="9 10">SRW20</strain>
    </source>
</reference>
<dbReference type="Proteomes" id="UP000284706">
    <property type="component" value="Unassembled WGS sequence"/>
</dbReference>
<protein>
    <submittedName>
        <fullName evidence="9">Uncharacterized protein</fullName>
    </submittedName>
</protein>
<comment type="caution">
    <text evidence="9">The sequence shown here is derived from an EMBL/GenBank/DDBJ whole genome shotgun (WGS) entry which is preliminary data.</text>
</comment>
<evidence type="ECO:0000256" key="6">
    <source>
        <dbReference type="SAM" id="MobiDB-lite"/>
    </source>
</evidence>
<dbReference type="Gene3D" id="2.30.29.70">
    <property type="entry name" value="Proteasomal ubiquitin receptor Rpn13/ADRM1"/>
    <property type="match status" value="1"/>
</dbReference>
<dbReference type="FunFam" id="2.30.29.70:FF:000001">
    <property type="entry name" value="Proteasomal ubiquitin receptor ADRM1"/>
    <property type="match status" value="1"/>
</dbReference>
<dbReference type="PANTHER" id="PTHR12225">
    <property type="entry name" value="ADHESION REGULATING MOLECULE 1 110 KDA CELL MEMBRANE GLYCOPROTEIN"/>
    <property type="match status" value="1"/>
</dbReference>
<gene>
    <name evidence="9" type="ORF">CVT26_000806</name>
</gene>
<sequence length="296" mass="32165">MTSLTIPNSEILLAFKAGRAFRRGDTNTVEPSRTKGAIYLTNGEDGLLHFMWVNRESNTVEEDLILFPFDASFVKVSQSPGRVYVLKFSSSNQRHFFWMQDASSARDDEFTENVNGLLRDPEYDLRWNVPITSTGPEASTSTAAPQTASTSSTAPPTGASNFQATPEQLATLSQMLSSMSGGRAAAEPDVSLTDILTPANLTPLFNSHPELIPALFPHLPPDLPVPPSADALQRIIHSPQFRAAVSNFDQALRTGLLGGLVRTLGLPEEAGTSVTAFLRAIQEQADRERSNSMDTD</sequence>
<accession>A0A409VHV4</accession>
<feature type="compositionally biased region" description="Low complexity" evidence="6">
    <location>
        <begin position="138"/>
        <end position="160"/>
    </location>
</feature>
<evidence type="ECO:0000259" key="8">
    <source>
        <dbReference type="PROSITE" id="PS51917"/>
    </source>
</evidence>
<dbReference type="InParanoid" id="A0A409VHV4"/>
<proteinExistence type="predicted"/>
<dbReference type="FunCoup" id="A0A409VHV4">
    <property type="interactions" value="82"/>
</dbReference>
<dbReference type="STRING" id="231916.A0A409VHV4"/>
<evidence type="ECO:0000256" key="5">
    <source>
        <dbReference type="ARBA" id="ARBA00023242"/>
    </source>
</evidence>
<dbReference type="InterPro" id="IPR038633">
    <property type="entry name" value="Rpn13/ADRM1_Pru_sf"/>
</dbReference>
<keyword evidence="4" id="KW-0647">Proteasome</keyword>
<evidence type="ECO:0000259" key="7">
    <source>
        <dbReference type="PROSITE" id="PS51916"/>
    </source>
</evidence>
<evidence type="ECO:0000256" key="2">
    <source>
        <dbReference type="ARBA" id="ARBA00004496"/>
    </source>
</evidence>
<dbReference type="EMBL" id="NHYE01005644">
    <property type="protein sequence ID" value="PPQ65872.1"/>
    <property type="molecule type" value="Genomic_DNA"/>
</dbReference>
<dbReference type="InterPro" id="IPR044868">
    <property type="entry name" value="Rpn13/ADRM1_Pru"/>
</dbReference>
<dbReference type="InterPro" id="IPR038108">
    <property type="entry name" value="RPN13_DEUBAD_sf"/>
</dbReference>
<feature type="region of interest" description="Disordered" evidence="6">
    <location>
        <begin position="128"/>
        <end position="162"/>
    </location>
</feature>
<comment type="subcellular location">
    <subcellularLocation>
        <location evidence="2">Cytoplasm</location>
    </subcellularLocation>
    <subcellularLocation>
        <location evidence="1">Nucleus</location>
    </subcellularLocation>
</comment>
<dbReference type="GO" id="GO:0008541">
    <property type="term" value="C:proteasome regulatory particle, lid subcomplex"/>
    <property type="evidence" value="ECO:0007669"/>
    <property type="project" value="TreeGrafter"/>
</dbReference>
<evidence type="ECO:0000256" key="4">
    <source>
        <dbReference type="ARBA" id="ARBA00022942"/>
    </source>
</evidence>
<dbReference type="InterPro" id="IPR032368">
    <property type="entry name" value="RPN13_DEUBAD"/>
</dbReference>
<organism evidence="9 10">
    <name type="scientific">Gymnopilus dilepis</name>
    <dbReference type="NCBI Taxonomy" id="231916"/>
    <lineage>
        <taxon>Eukaryota</taxon>
        <taxon>Fungi</taxon>
        <taxon>Dikarya</taxon>
        <taxon>Basidiomycota</taxon>
        <taxon>Agaricomycotina</taxon>
        <taxon>Agaricomycetes</taxon>
        <taxon>Agaricomycetidae</taxon>
        <taxon>Agaricales</taxon>
        <taxon>Agaricineae</taxon>
        <taxon>Hymenogastraceae</taxon>
        <taxon>Gymnopilus</taxon>
    </lineage>
</organism>
<keyword evidence="10" id="KW-1185">Reference proteome</keyword>
<keyword evidence="3" id="KW-0963">Cytoplasm</keyword>
<dbReference type="GO" id="GO:0061133">
    <property type="term" value="F:endopeptidase activator activity"/>
    <property type="evidence" value="ECO:0007669"/>
    <property type="project" value="TreeGrafter"/>
</dbReference>
<dbReference type="GO" id="GO:0005737">
    <property type="term" value="C:cytoplasm"/>
    <property type="evidence" value="ECO:0007669"/>
    <property type="project" value="UniProtKB-SubCell"/>
</dbReference>
<dbReference type="GO" id="GO:0005634">
    <property type="term" value="C:nucleus"/>
    <property type="evidence" value="ECO:0007669"/>
    <property type="project" value="UniProtKB-SubCell"/>
</dbReference>
<dbReference type="PROSITE" id="PS51917">
    <property type="entry name" value="PRU"/>
    <property type="match status" value="1"/>
</dbReference>
<dbReference type="Gene3D" id="1.10.2020.20">
    <property type="match status" value="1"/>
</dbReference>
<evidence type="ECO:0000313" key="9">
    <source>
        <dbReference type="EMBL" id="PPQ65872.1"/>
    </source>
</evidence>
<feature type="domain" description="Pru" evidence="8">
    <location>
        <begin position="7"/>
        <end position="121"/>
    </location>
</feature>
<dbReference type="GO" id="GO:0070628">
    <property type="term" value="F:proteasome binding"/>
    <property type="evidence" value="ECO:0007669"/>
    <property type="project" value="TreeGrafter"/>
</dbReference>
<evidence type="ECO:0000256" key="1">
    <source>
        <dbReference type="ARBA" id="ARBA00004123"/>
    </source>
</evidence>
<dbReference type="Pfam" id="PF04683">
    <property type="entry name" value="Rpn13_ADRM1_Pru"/>
    <property type="match status" value="1"/>
</dbReference>
<dbReference type="InterPro" id="IPR044867">
    <property type="entry name" value="DEUBAD_dom"/>
</dbReference>
<dbReference type="AlphaFoldDB" id="A0A409VHV4"/>
<dbReference type="PROSITE" id="PS51916">
    <property type="entry name" value="DEUBAD"/>
    <property type="match status" value="1"/>
</dbReference>
<dbReference type="OrthoDB" id="340431at2759"/>
<dbReference type="InterPro" id="IPR006773">
    <property type="entry name" value="Rpn13/ADRM1"/>
</dbReference>